<gene>
    <name evidence="1" type="ORF">SCHPADRAFT_406404</name>
</gene>
<dbReference type="Proteomes" id="UP000053477">
    <property type="component" value="Unassembled WGS sequence"/>
</dbReference>
<reference evidence="1 2" key="1">
    <citation type="submission" date="2015-04" db="EMBL/GenBank/DDBJ databases">
        <title>Complete genome sequence of Schizopora paradoxa KUC8140, a cosmopolitan wood degrader in East Asia.</title>
        <authorList>
            <consortium name="DOE Joint Genome Institute"/>
            <person name="Min B."/>
            <person name="Park H."/>
            <person name="Jang Y."/>
            <person name="Kim J.-J."/>
            <person name="Kim K.H."/>
            <person name="Pangilinan J."/>
            <person name="Lipzen A."/>
            <person name="Riley R."/>
            <person name="Grigoriev I.V."/>
            <person name="Spatafora J.W."/>
            <person name="Choi I.-G."/>
        </authorList>
    </citation>
    <scope>NUCLEOTIDE SEQUENCE [LARGE SCALE GENOMIC DNA]</scope>
    <source>
        <strain evidence="1 2">KUC8140</strain>
    </source>
</reference>
<accession>A0A0H2RL13</accession>
<proteinExistence type="predicted"/>
<keyword evidence="2" id="KW-1185">Reference proteome</keyword>
<evidence type="ECO:0000313" key="1">
    <source>
        <dbReference type="EMBL" id="KLO12675.1"/>
    </source>
</evidence>
<dbReference type="EMBL" id="KQ085973">
    <property type="protein sequence ID" value="KLO12675.1"/>
    <property type="molecule type" value="Genomic_DNA"/>
</dbReference>
<protein>
    <submittedName>
        <fullName evidence="1">Uncharacterized protein</fullName>
    </submittedName>
</protein>
<sequence length="295" mass="33291">MVHRSETRVHCEKGTLQLPTSNEVRKPYSCQSLTHSSSLKSSTRTLSSSNRTSYLTEVRLTMPQINLTPNSKSENASSSVYQQEFAKSAHGRVSLVGDPSVFNAAESQSCATIVDITPSPQSQPEDPTVIRRLKRHIQELVRGIGKSKLAFDKVEDIVREMDLKDEQRDELLAKWQDIRNEFEMESRNSNAVAIQARLVIEDFLGIPIKYLENTLTPVCDKLETLAHYRETLMNGKKIASLTIVSFRGIGLKMNNFKTKCTTHAIKTVKEMESALRDVEKQINEILSSFHDIVSH</sequence>
<organism evidence="1 2">
    <name type="scientific">Schizopora paradoxa</name>
    <dbReference type="NCBI Taxonomy" id="27342"/>
    <lineage>
        <taxon>Eukaryota</taxon>
        <taxon>Fungi</taxon>
        <taxon>Dikarya</taxon>
        <taxon>Basidiomycota</taxon>
        <taxon>Agaricomycotina</taxon>
        <taxon>Agaricomycetes</taxon>
        <taxon>Hymenochaetales</taxon>
        <taxon>Schizoporaceae</taxon>
        <taxon>Schizopora</taxon>
    </lineage>
</organism>
<name>A0A0H2RL13_9AGAM</name>
<evidence type="ECO:0000313" key="2">
    <source>
        <dbReference type="Proteomes" id="UP000053477"/>
    </source>
</evidence>
<dbReference type="InParanoid" id="A0A0H2RL13"/>
<dbReference type="AlphaFoldDB" id="A0A0H2RL13"/>